<proteinExistence type="inferred from homology"/>
<feature type="binding site" evidence="10">
    <location>
        <begin position="150"/>
        <end position="152"/>
    </location>
    <ligand>
        <name>UDP-N-acetyl-alpha-D-galactosamine</name>
        <dbReference type="ChEBI" id="CHEBI:67138"/>
    </ligand>
</feature>
<dbReference type="OrthoDB" id="10013941at2759"/>
<evidence type="ECO:0000256" key="6">
    <source>
        <dbReference type="ARBA" id="ARBA00022968"/>
    </source>
</evidence>
<comment type="similarity">
    <text evidence="2">Belongs to the glycosyltransferase 6 family.</text>
</comment>
<evidence type="ECO:0000256" key="1">
    <source>
        <dbReference type="ARBA" id="ARBA00004606"/>
    </source>
</evidence>
<keyword evidence="3" id="KW-0328">Glycosyltransferase</keyword>
<evidence type="ECO:0000313" key="13">
    <source>
        <dbReference type="RefSeq" id="XP_012414414.1"/>
    </source>
</evidence>
<evidence type="ECO:0000256" key="11">
    <source>
        <dbReference type="PIRSR" id="PIRSR605076-3"/>
    </source>
</evidence>
<evidence type="ECO:0000256" key="5">
    <source>
        <dbReference type="ARBA" id="ARBA00022692"/>
    </source>
</evidence>
<feature type="binding site" evidence="11">
    <location>
        <position position="150"/>
    </location>
    <ligand>
        <name>Mn(2+)</name>
        <dbReference type="ChEBI" id="CHEBI:29035"/>
    </ligand>
</feature>
<keyword evidence="6" id="KW-0735">Signal-anchor</keyword>
<feature type="binding site" evidence="10">
    <location>
        <position position="242"/>
    </location>
    <ligand>
        <name>an alpha-L-fucosyl-(1-&gt;2)-beta-D-galactosyl derivative</name>
        <dbReference type="ChEBI" id="CHEBI:140327"/>
    </ligand>
</feature>
<evidence type="ECO:0000256" key="10">
    <source>
        <dbReference type="PIRSR" id="PIRSR605076-2"/>
    </source>
</evidence>
<dbReference type="InParanoid" id="A0A2Y9G170"/>
<reference evidence="13" key="1">
    <citation type="submission" date="2025-08" db="UniProtKB">
        <authorList>
            <consortium name="RefSeq"/>
        </authorList>
    </citation>
    <scope>IDENTIFICATION</scope>
</reference>
<dbReference type="GO" id="GO:0016020">
    <property type="term" value="C:membrane"/>
    <property type="evidence" value="ECO:0007669"/>
    <property type="project" value="UniProtKB-SubCell"/>
</dbReference>
<name>A0A2Y9G170_TRIMA</name>
<dbReference type="PANTHER" id="PTHR10462">
    <property type="entry name" value="GLYCOSYLTRANSFERASE-RELATED"/>
    <property type="match status" value="1"/>
</dbReference>
<dbReference type="GeneID" id="101353602"/>
<keyword evidence="5" id="KW-0812">Transmembrane</keyword>
<dbReference type="GO" id="GO:0046872">
    <property type="term" value="F:metal ion binding"/>
    <property type="evidence" value="ECO:0007669"/>
    <property type="project" value="UniProtKB-KW"/>
</dbReference>
<evidence type="ECO:0000256" key="7">
    <source>
        <dbReference type="ARBA" id="ARBA00022989"/>
    </source>
</evidence>
<dbReference type="FunFam" id="3.90.550.10:FF:000022">
    <property type="entry name" value="Histo-blood group ABO system transferase"/>
    <property type="match status" value="1"/>
</dbReference>
<dbReference type="InterPro" id="IPR029044">
    <property type="entry name" value="Nucleotide-diphossugar_trans"/>
</dbReference>
<feature type="binding site" evidence="10">
    <location>
        <position position="265"/>
    </location>
    <ligand>
        <name>an alpha-L-fucosyl-(1-&gt;2)-beta-D-galactosyl derivative</name>
        <dbReference type="ChEBI" id="CHEBI:140327"/>
    </ligand>
</feature>
<dbReference type="GO" id="GO:0005794">
    <property type="term" value="C:Golgi apparatus"/>
    <property type="evidence" value="ECO:0007669"/>
    <property type="project" value="TreeGrafter"/>
</dbReference>
<dbReference type="AlphaFoldDB" id="A0A2Y9G170"/>
<dbReference type="KEGG" id="tmu:101353602"/>
<dbReference type="InterPro" id="IPR005076">
    <property type="entry name" value="Glyco_trans_6"/>
</dbReference>
<feature type="binding site" evidence="10">
    <location>
        <position position="172"/>
    </location>
    <ligand>
        <name>an alpha-L-fucosyl-(1-&gt;2)-beta-D-galactosyl derivative</name>
        <dbReference type="ChEBI" id="CHEBI:140327"/>
    </ligand>
</feature>
<keyword evidence="11" id="KW-0464">Manganese</keyword>
<dbReference type="GO" id="GO:0005975">
    <property type="term" value="P:carbohydrate metabolic process"/>
    <property type="evidence" value="ECO:0007669"/>
    <property type="project" value="InterPro"/>
</dbReference>
<dbReference type="Gene3D" id="3.90.550.10">
    <property type="entry name" value="Spore Coat Polysaccharide Biosynthesis Protein SpsA, Chain A"/>
    <property type="match status" value="1"/>
</dbReference>
<evidence type="ECO:0000256" key="8">
    <source>
        <dbReference type="ARBA" id="ARBA00023136"/>
    </source>
</evidence>
<dbReference type="GO" id="GO:0016758">
    <property type="term" value="F:hexosyltransferase activity"/>
    <property type="evidence" value="ECO:0007669"/>
    <property type="project" value="InterPro"/>
</dbReference>
<sequence length="356" mass="41190">MSHRFCRVSASELCALLRPRRWTVVLVTTPCFAPIIWDGTFDSAILDTPFRNTTIGLTVFAIKRYVVFLKVFLETADKCFMVGHKVNYYVFTDQHADVPNVLLQEGWQVVNLEVCNYPCWQGVSMHRMEMISNFSKKCFLHEVDYLVCLDEDMMLSDHLGVEILFSLFGTLHPGFYIADHQTFTYEHCSLSQAHFPRDEGYFYYAGGFFGGSVLQVHRLTKACHQVMMVDHTNHIEAEWHDESHLNKYLLCHKPTKVLSPEYLWDERMLCRPPFLRKLRYVAMPKNHQALWNRGENTFSINSHMQACPVLLTLWLCLSGLQVTQLCTEKDVKAATKLCVTAFLQQGEHLNSFLQGI</sequence>
<keyword evidence="12" id="KW-1185">Reference proteome</keyword>
<protein>
    <submittedName>
        <fullName evidence="13">Histo-blood group ABO system transferase-like</fullName>
    </submittedName>
</protein>
<keyword evidence="8" id="KW-0472">Membrane</keyword>
<keyword evidence="7" id="KW-1133">Transmembrane helix</keyword>
<dbReference type="Pfam" id="PF03414">
    <property type="entry name" value="Glyco_transf_6"/>
    <property type="match status" value="1"/>
</dbReference>
<dbReference type="GO" id="GO:0031982">
    <property type="term" value="C:vesicle"/>
    <property type="evidence" value="ECO:0007669"/>
    <property type="project" value="TreeGrafter"/>
</dbReference>
<feature type="binding site" evidence="10">
    <location>
        <position position="65"/>
    </location>
    <ligand>
        <name>UDP-N-acetyl-alpha-D-galactosamine</name>
        <dbReference type="ChEBI" id="CHEBI:67138"/>
    </ligand>
</feature>
<feature type="binding site" evidence="11">
    <location>
        <position position="152"/>
    </location>
    <ligand>
        <name>Mn(2+)</name>
        <dbReference type="ChEBI" id="CHEBI:29035"/>
    </ligand>
</feature>
<keyword evidence="11" id="KW-0479">Metal-binding</keyword>
<feature type="active site" description="Nucleophile" evidence="9">
    <location>
        <position position="242"/>
    </location>
</feature>
<feature type="binding site" evidence="10">
    <location>
        <begin position="60"/>
        <end position="62"/>
    </location>
    <ligand>
        <name>UDP-N-acetyl-alpha-D-galactosamine</name>
        <dbReference type="ChEBI" id="CHEBI:67138"/>
    </ligand>
</feature>
<dbReference type="STRING" id="127582.A0A2Y9G170"/>
<accession>A0A2Y9G170</accession>
<dbReference type="Proteomes" id="UP000248480">
    <property type="component" value="Unplaced"/>
</dbReference>
<keyword evidence="4" id="KW-0808">Transferase</keyword>
<organism evidence="12 13">
    <name type="scientific">Trichechus manatus latirostris</name>
    <name type="common">Florida manatee</name>
    <dbReference type="NCBI Taxonomy" id="127582"/>
    <lineage>
        <taxon>Eukaryota</taxon>
        <taxon>Metazoa</taxon>
        <taxon>Chordata</taxon>
        <taxon>Craniata</taxon>
        <taxon>Vertebrata</taxon>
        <taxon>Euteleostomi</taxon>
        <taxon>Mammalia</taxon>
        <taxon>Eutheria</taxon>
        <taxon>Afrotheria</taxon>
        <taxon>Sirenia</taxon>
        <taxon>Trichechidae</taxon>
        <taxon>Trichechus</taxon>
    </lineage>
</organism>
<dbReference type="SUPFAM" id="SSF53448">
    <property type="entry name" value="Nucleotide-diphospho-sugar transferases"/>
    <property type="match status" value="1"/>
</dbReference>
<comment type="subcellular location">
    <subcellularLocation>
        <location evidence="1">Membrane</location>
        <topology evidence="1">Single-pass type II membrane protein</topology>
    </subcellularLocation>
</comment>
<dbReference type="PANTHER" id="PTHR10462:SF55">
    <property type="entry name" value="HISTO-BLOOD GROUP ABO SYSTEM TRANSFERASE 1"/>
    <property type="match status" value="1"/>
</dbReference>
<feature type="binding site" evidence="10">
    <location>
        <position position="184"/>
    </location>
    <ligand>
        <name>an alpha-L-fucosyl-(1-&gt;2)-beta-D-galactosyl derivative</name>
        <dbReference type="ChEBI" id="CHEBI:140327"/>
    </ligand>
</feature>
<evidence type="ECO:0000256" key="3">
    <source>
        <dbReference type="ARBA" id="ARBA00022676"/>
    </source>
</evidence>
<gene>
    <name evidence="13" type="primary">LOC101353602</name>
</gene>
<evidence type="ECO:0000256" key="4">
    <source>
        <dbReference type="ARBA" id="ARBA00022679"/>
    </source>
</evidence>
<evidence type="ECO:0000256" key="2">
    <source>
        <dbReference type="ARBA" id="ARBA00010413"/>
    </source>
</evidence>
<comment type="cofactor">
    <cofactor evidence="11">
        <name>Mn(2+)</name>
        <dbReference type="ChEBI" id="CHEBI:29035"/>
    </cofactor>
    <text evidence="11">Binds 1 Mn(2+) ion per subunit.</text>
</comment>
<evidence type="ECO:0000256" key="9">
    <source>
        <dbReference type="PIRSR" id="PIRSR605076-1"/>
    </source>
</evidence>
<evidence type="ECO:0000313" key="12">
    <source>
        <dbReference type="Proteomes" id="UP000248480"/>
    </source>
</evidence>
<dbReference type="RefSeq" id="XP_012414414.1">
    <property type="nucleotide sequence ID" value="XM_012558960.1"/>
</dbReference>